<feature type="binding site" evidence="12">
    <location>
        <position position="207"/>
    </location>
    <ligand>
        <name>substrate</name>
    </ligand>
</feature>
<dbReference type="UniPathway" id="UPA00275">
    <property type="reaction ID" value="UER00401"/>
</dbReference>
<comment type="caution">
    <text evidence="15">The sequence shown here is derived from an EMBL/GenBank/DDBJ whole genome shotgun (WGS) entry which is preliminary data.</text>
</comment>
<comment type="cofactor">
    <cofactor evidence="10 13">
        <name>Zn(2+)</name>
        <dbReference type="ChEBI" id="CHEBI:29105"/>
    </cofactor>
    <text evidence="10 13">Binds 1 zinc ion.</text>
</comment>
<evidence type="ECO:0000256" key="11">
    <source>
        <dbReference type="PIRSR" id="PIRSR006769-1"/>
    </source>
</evidence>
<keyword evidence="8 10" id="KW-0560">Oxidoreductase</keyword>
<name>A0A7X1FWZ8_9SPHN</name>
<organism evidence="15 16">
    <name type="scientific">Novosphingobium piscinae</name>
    <dbReference type="NCBI Taxonomy" id="1507448"/>
    <lineage>
        <taxon>Bacteria</taxon>
        <taxon>Pseudomonadati</taxon>
        <taxon>Pseudomonadota</taxon>
        <taxon>Alphaproteobacteria</taxon>
        <taxon>Sphingomonadales</taxon>
        <taxon>Sphingomonadaceae</taxon>
        <taxon>Novosphingobium</taxon>
    </lineage>
</organism>
<dbReference type="EC" id="1.1.1.193" evidence="10"/>
<dbReference type="Pfam" id="PF01872">
    <property type="entry name" value="RibD_C"/>
    <property type="match status" value="2"/>
</dbReference>
<dbReference type="GO" id="GO:0046872">
    <property type="term" value="F:metal ion binding"/>
    <property type="evidence" value="ECO:0007669"/>
    <property type="project" value="UniProtKB-KW"/>
</dbReference>
<feature type="active site" description="Proton donor" evidence="11">
    <location>
        <position position="56"/>
    </location>
</feature>
<evidence type="ECO:0000256" key="10">
    <source>
        <dbReference type="PIRNR" id="PIRNR006769"/>
    </source>
</evidence>
<dbReference type="InterPro" id="IPR050765">
    <property type="entry name" value="Riboflavin_Biosynth_HTPR"/>
</dbReference>
<dbReference type="PANTHER" id="PTHR38011:SF7">
    <property type="entry name" value="2,5-DIAMINO-6-RIBOSYLAMINO-4(3H)-PYRIMIDINONE 5'-PHOSPHATE REDUCTASE"/>
    <property type="match status" value="1"/>
</dbReference>
<comment type="pathway">
    <text evidence="2 10">Cofactor biosynthesis; riboflavin biosynthesis; 5-amino-6-(D-ribitylamino)uracil from GTP: step 2/4.</text>
</comment>
<dbReference type="PANTHER" id="PTHR38011">
    <property type="entry name" value="DIHYDROFOLATE REDUCTASE FAMILY PROTEIN (AFU_ORTHOLOGUE AFUA_8G06820)"/>
    <property type="match status" value="1"/>
</dbReference>
<feature type="binding site" evidence="12">
    <location>
        <position position="171"/>
    </location>
    <ligand>
        <name>substrate</name>
    </ligand>
</feature>
<dbReference type="PIRSF" id="PIRSF006769">
    <property type="entry name" value="RibD"/>
    <property type="match status" value="1"/>
</dbReference>
<dbReference type="GO" id="GO:0009231">
    <property type="term" value="P:riboflavin biosynthetic process"/>
    <property type="evidence" value="ECO:0007669"/>
    <property type="project" value="UniProtKB-UniPathway"/>
</dbReference>
<feature type="binding site" evidence="13">
    <location>
        <position position="88"/>
    </location>
    <ligand>
        <name>Zn(2+)</name>
        <dbReference type="ChEBI" id="CHEBI:29105"/>
        <note>catalytic</note>
    </ligand>
</feature>
<feature type="binding site" evidence="12">
    <location>
        <position position="187"/>
    </location>
    <ligand>
        <name>substrate</name>
    </ligand>
</feature>
<dbReference type="RefSeq" id="WP_185678413.1">
    <property type="nucleotide sequence ID" value="NZ_JACLAX010000003.1"/>
</dbReference>
<dbReference type="EMBL" id="JACLAX010000003">
    <property type="protein sequence ID" value="MBC2668409.1"/>
    <property type="molecule type" value="Genomic_DNA"/>
</dbReference>
<evidence type="ECO:0000259" key="14">
    <source>
        <dbReference type="PROSITE" id="PS51747"/>
    </source>
</evidence>
<keyword evidence="16" id="KW-1185">Reference proteome</keyword>
<gene>
    <name evidence="15" type="primary">ribD</name>
    <name evidence="15" type="ORF">H7F53_04535</name>
</gene>
<feature type="binding site" evidence="13">
    <location>
        <position position="54"/>
    </location>
    <ligand>
        <name>Zn(2+)</name>
        <dbReference type="ChEBI" id="CHEBI:29105"/>
        <note>catalytic</note>
    </ligand>
</feature>
<dbReference type="NCBIfam" id="TIGR00326">
    <property type="entry name" value="eubact_ribD"/>
    <property type="match status" value="1"/>
</dbReference>
<comment type="function">
    <text evidence="1 10">Converts 2,5-diamino-6-(ribosylamino)-4(3h)-pyrimidinone 5'-phosphate into 5-amino-6-(ribosylamino)-2,4(1h,3h)-pyrimidinedione 5'-phosphate.</text>
</comment>
<dbReference type="Pfam" id="PF00383">
    <property type="entry name" value="dCMP_cyt_deam_1"/>
    <property type="match status" value="1"/>
</dbReference>
<protein>
    <recommendedName>
        <fullName evidence="10">Riboflavin biosynthesis protein RibD</fullName>
    </recommendedName>
    <domain>
        <recommendedName>
            <fullName evidence="10">Diaminohydroxyphosphoribosylaminopyrimidine deaminase</fullName>
            <shortName evidence="10">DRAP deaminase</shortName>
            <ecNumber evidence="10">3.5.4.26</ecNumber>
        </recommendedName>
        <alternativeName>
            <fullName evidence="10">Riboflavin-specific deaminase</fullName>
        </alternativeName>
    </domain>
    <domain>
        <recommendedName>
            <fullName evidence="10">5-amino-6-(5-phosphoribosylamino)uracil reductase</fullName>
            <ecNumber evidence="10">1.1.1.193</ecNumber>
        </recommendedName>
        <alternativeName>
            <fullName evidence="10">HTP reductase</fullName>
        </alternativeName>
    </domain>
</protein>
<evidence type="ECO:0000256" key="12">
    <source>
        <dbReference type="PIRSR" id="PIRSR006769-2"/>
    </source>
</evidence>
<dbReference type="CDD" id="cd01284">
    <property type="entry name" value="Riboflavin_deaminase-reductase"/>
    <property type="match status" value="1"/>
</dbReference>
<evidence type="ECO:0000256" key="8">
    <source>
        <dbReference type="ARBA" id="ARBA00023002"/>
    </source>
</evidence>
<dbReference type="InterPro" id="IPR016193">
    <property type="entry name" value="Cytidine_deaminase-like"/>
</dbReference>
<dbReference type="GO" id="GO:0008703">
    <property type="term" value="F:5-amino-6-(5-phosphoribosylamino)uracil reductase activity"/>
    <property type="evidence" value="ECO:0007669"/>
    <property type="project" value="UniProtKB-EC"/>
</dbReference>
<feature type="binding site" evidence="12">
    <location>
        <position position="254"/>
    </location>
    <ligand>
        <name>substrate</name>
    </ligand>
</feature>
<evidence type="ECO:0000256" key="13">
    <source>
        <dbReference type="PIRSR" id="PIRSR006769-3"/>
    </source>
</evidence>
<evidence type="ECO:0000256" key="2">
    <source>
        <dbReference type="ARBA" id="ARBA00004882"/>
    </source>
</evidence>
<dbReference type="InterPro" id="IPR004794">
    <property type="entry name" value="Eubact_RibD"/>
</dbReference>
<dbReference type="InterPro" id="IPR002734">
    <property type="entry name" value="RibDG_C"/>
</dbReference>
<evidence type="ECO:0000256" key="9">
    <source>
        <dbReference type="ARBA" id="ARBA00023268"/>
    </source>
</evidence>
<dbReference type="SUPFAM" id="SSF53597">
    <property type="entry name" value="Dihydrofolate reductase-like"/>
    <property type="match status" value="1"/>
</dbReference>
<evidence type="ECO:0000256" key="4">
    <source>
        <dbReference type="ARBA" id="ARBA00005259"/>
    </source>
</evidence>
<dbReference type="EC" id="3.5.4.26" evidence="10"/>
<feature type="binding site" evidence="12">
    <location>
        <position position="210"/>
    </location>
    <ligand>
        <name>substrate</name>
    </ligand>
</feature>
<dbReference type="InterPro" id="IPR024072">
    <property type="entry name" value="DHFR-like_dom_sf"/>
</dbReference>
<feature type="binding site" evidence="12">
    <location>
        <position position="203"/>
    </location>
    <ligand>
        <name>substrate</name>
    </ligand>
</feature>
<dbReference type="Gene3D" id="3.40.140.10">
    <property type="entry name" value="Cytidine Deaminase, domain 2"/>
    <property type="match status" value="1"/>
</dbReference>
<comment type="catalytic activity">
    <reaction evidence="10">
        <text>5-amino-6-(5-phospho-D-ribitylamino)uracil + NADP(+) = 5-amino-6-(5-phospho-D-ribosylamino)uracil + NADPH + H(+)</text>
        <dbReference type="Rhea" id="RHEA:17845"/>
        <dbReference type="ChEBI" id="CHEBI:15378"/>
        <dbReference type="ChEBI" id="CHEBI:57783"/>
        <dbReference type="ChEBI" id="CHEBI:58349"/>
        <dbReference type="ChEBI" id="CHEBI:58421"/>
        <dbReference type="ChEBI" id="CHEBI:58453"/>
        <dbReference type="EC" id="1.1.1.193"/>
    </reaction>
</comment>
<dbReference type="Proteomes" id="UP000551327">
    <property type="component" value="Unassembled WGS sequence"/>
</dbReference>
<dbReference type="PROSITE" id="PS51747">
    <property type="entry name" value="CYT_DCMP_DEAMINASES_2"/>
    <property type="match status" value="1"/>
</dbReference>
<feature type="binding site" evidence="12">
    <location>
        <begin position="256"/>
        <end position="262"/>
    </location>
    <ligand>
        <name>NADP(+)</name>
        <dbReference type="ChEBI" id="CHEBI:58349"/>
    </ligand>
</feature>
<keyword evidence="9" id="KW-0511">Multifunctional enzyme</keyword>
<dbReference type="InterPro" id="IPR002125">
    <property type="entry name" value="CMP_dCMP_dom"/>
</dbReference>
<keyword evidence="10 13" id="KW-0479">Metal-binding</keyword>
<accession>A0A7X1FWZ8</accession>
<dbReference type="Gene3D" id="3.40.430.10">
    <property type="entry name" value="Dihydrofolate Reductase, subunit A"/>
    <property type="match status" value="2"/>
</dbReference>
<dbReference type="SUPFAM" id="SSF53927">
    <property type="entry name" value="Cytidine deaminase-like"/>
    <property type="match status" value="1"/>
</dbReference>
<proteinExistence type="inferred from homology"/>
<feature type="binding site" evidence="12">
    <location>
        <position position="199"/>
    </location>
    <ligand>
        <name>NADP(+)</name>
        <dbReference type="ChEBI" id="CHEBI:58349"/>
    </ligand>
</feature>
<dbReference type="GO" id="GO:0008835">
    <property type="term" value="F:diaminohydroxyphosphoribosylaminopyrimidine deaminase activity"/>
    <property type="evidence" value="ECO:0007669"/>
    <property type="project" value="UniProtKB-EC"/>
</dbReference>
<keyword evidence="6 10" id="KW-0686">Riboflavin biosynthesis</keyword>
<comment type="similarity">
    <text evidence="5 10">In the C-terminal section; belongs to the HTP reductase family.</text>
</comment>
<reference evidence="15 16" key="1">
    <citation type="submission" date="2020-08" db="EMBL/GenBank/DDBJ databases">
        <title>The genome sequence of type strain Novosphingobium piscinae KCTC 42194.</title>
        <authorList>
            <person name="Liu Y."/>
        </authorList>
    </citation>
    <scope>NUCLEOTIDE SEQUENCE [LARGE SCALE GENOMIC DNA]</scope>
    <source>
        <strain evidence="15 16">KCTC 42194</strain>
    </source>
</reference>
<feature type="domain" description="CMP/dCMP-type deaminase" evidence="14">
    <location>
        <begin position="5"/>
        <end position="127"/>
    </location>
</feature>
<keyword evidence="10 15" id="KW-0378">Hydrolase</keyword>
<sequence>MGADAADLRWLEAAARLAARGMPLSHPNPAVGAIVVRDGRVIGRGWTQPGGRPHAEAMALASAGDASGATLYVTLEPCAHVSPRGPACADLVAAAGLARVVVGQGDPDPRTAGQGLARLRAAGVAAELVAAPACADSLAGYLTRTRLGRPAVTLKLALSLDGALALGSGESQWLTGPVARAHTHAQRARADAILVGGGTLRADRPRLDVRLPGLAERSPARWVLTRGTAPDGWTAVPEPTAILGLGTAQNLFVEGGAQTAAAFLAADLVDRLLIYRAPIVIGGGRPGVADLGLTSLAAAHGRWREVDRRTLGSDRLEVYERTRNT</sequence>
<comment type="similarity">
    <text evidence="4 10">In the N-terminal section; belongs to the cytidine and deoxycytidylate deaminase family.</text>
</comment>
<evidence type="ECO:0000256" key="1">
    <source>
        <dbReference type="ARBA" id="ARBA00002151"/>
    </source>
</evidence>
<evidence type="ECO:0000256" key="5">
    <source>
        <dbReference type="ARBA" id="ARBA00007417"/>
    </source>
</evidence>
<feature type="binding site" evidence="12">
    <location>
        <position position="173"/>
    </location>
    <ligand>
        <name>NADP(+)</name>
        <dbReference type="ChEBI" id="CHEBI:58349"/>
    </ligand>
</feature>
<evidence type="ECO:0000256" key="7">
    <source>
        <dbReference type="ARBA" id="ARBA00022857"/>
    </source>
</evidence>
<comment type="pathway">
    <text evidence="3 10">Cofactor biosynthesis; riboflavin biosynthesis; 5-amino-6-(D-ribitylamino)uracil from GTP: step 3/4.</text>
</comment>
<evidence type="ECO:0000313" key="16">
    <source>
        <dbReference type="Proteomes" id="UP000551327"/>
    </source>
</evidence>
<comment type="catalytic activity">
    <reaction evidence="10">
        <text>2,5-diamino-6-hydroxy-4-(5-phosphoribosylamino)-pyrimidine + H2O + H(+) = 5-amino-6-(5-phospho-D-ribosylamino)uracil + NH4(+)</text>
        <dbReference type="Rhea" id="RHEA:21868"/>
        <dbReference type="ChEBI" id="CHEBI:15377"/>
        <dbReference type="ChEBI" id="CHEBI:15378"/>
        <dbReference type="ChEBI" id="CHEBI:28938"/>
        <dbReference type="ChEBI" id="CHEBI:58453"/>
        <dbReference type="ChEBI" id="CHEBI:58614"/>
        <dbReference type="EC" id="3.5.4.26"/>
    </reaction>
</comment>
<feature type="binding site" evidence="12">
    <location>
        <position position="157"/>
    </location>
    <ligand>
        <name>NADP(+)</name>
        <dbReference type="ChEBI" id="CHEBI:58349"/>
    </ligand>
</feature>
<feature type="binding site" evidence="13">
    <location>
        <position position="78"/>
    </location>
    <ligand>
        <name>Zn(2+)</name>
        <dbReference type="ChEBI" id="CHEBI:29105"/>
        <note>catalytic</note>
    </ligand>
</feature>
<evidence type="ECO:0000256" key="6">
    <source>
        <dbReference type="ARBA" id="ARBA00022619"/>
    </source>
</evidence>
<keyword evidence="7 10" id="KW-0521">NADP</keyword>
<keyword evidence="10 13" id="KW-0862">Zinc</keyword>
<evidence type="ECO:0000313" key="15">
    <source>
        <dbReference type="EMBL" id="MBC2668409.1"/>
    </source>
</evidence>
<evidence type="ECO:0000256" key="3">
    <source>
        <dbReference type="ARBA" id="ARBA00004910"/>
    </source>
</evidence>
<dbReference type="AlphaFoldDB" id="A0A7X1FWZ8"/>